<dbReference type="AlphaFoldDB" id="A0AAV5BAX9"/>
<sequence>MDLEAFSPPAVMAALTLMDPGAYSPPVPFSLDGDFVSLGAVLSLDDFLSPGVHDDLQLAGSGDGGLGLTGFGADVLVIRTACHHIITDMQSMSFFILHRVGHCCEYWLNRPVAPHHEQHCHRCALQPTCTVDHRNIEFMGDLRSSLSCPVVTQDRIKNLVIHLMKEFVVRRRVSPTAHEKQSPYFYV</sequence>
<protein>
    <submittedName>
        <fullName evidence="1">Uncharacterized protein</fullName>
    </submittedName>
</protein>
<comment type="caution">
    <text evidence="1">The sequence shown here is derived from an EMBL/GenBank/DDBJ whole genome shotgun (WGS) entry which is preliminary data.</text>
</comment>
<evidence type="ECO:0000313" key="2">
    <source>
        <dbReference type="Proteomes" id="UP001054889"/>
    </source>
</evidence>
<name>A0AAV5BAX9_ELECO</name>
<reference evidence="1" key="2">
    <citation type="submission" date="2021-12" db="EMBL/GenBank/DDBJ databases">
        <title>Resequencing data analysis of finger millet.</title>
        <authorList>
            <person name="Hatakeyama M."/>
            <person name="Aluri S."/>
            <person name="Balachadran M.T."/>
            <person name="Sivarajan S.R."/>
            <person name="Poveda L."/>
            <person name="Shimizu-Inatsugi R."/>
            <person name="Schlapbach R."/>
            <person name="Sreeman S.M."/>
            <person name="Shimizu K.K."/>
        </authorList>
    </citation>
    <scope>NUCLEOTIDE SEQUENCE</scope>
</reference>
<dbReference type="Proteomes" id="UP001054889">
    <property type="component" value="Unassembled WGS sequence"/>
</dbReference>
<accession>A0AAV5BAX9</accession>
<gene>
    <name evidence="1" type="primary">ga00087</name>
    <name evidence="1" type="ORF">PR202_ga00087</name>
</gene>
<dbReference type="EMBL" id="BQKI01000001">
    <property type="protein sequence ID" value="GJM84419.1"/>
    <property type="molecule type" value="Genomic_DNA"/>
</dbReference>
<evidence type="ECO:0000313" key="1">
    <source>
        <dbReference type="EMBL" id="GJM84419.1"/>
    </source>
</evidence>
<proteinExistence type="predicted"/>
<keyword evidence="2" id="KW-1185">Reference proteome</keyword>
<reference evidence="1" key="1">
    <citation type="journal article" date="2018" name="DNA Res.">
        <title>Multiple hybrid de novo genome assembly of finger millet, an orphan allotetraploid crop.</title>
        <authorList>
            <person name="Hatakeyama M."/>
            <person name="Aluri S."/>
            <person name="Balachadran M.T."/>
            <person name="Sivarajan S.R."/>
            <person name="Patrignani A."/>
            <person name="Gruter S."/>
            <person name="Poveda L."/>
            <person name="Shimizu-Inatsugi R."/>
            <person name="Baeten J."/>
            <person name="Francoijs K.J."/>
            <person name="Nataraja K.N."/>
            <person name="Reddy Y.A.N."/>
            <person name="Phadnis S."/>
            <person name="Ravikumar R.L."/>
            <person name="Schlapbach R."/>
            <person name="Sreeman S.M."/>
            <person name="Shimizu K.K."/>
        </authorList>
    </citation>
    <scope>NUCLEOTIDE SEQUENCE</scope>
</reference>
<organism evidence="1 2">
    <name type="scientific">Eleusine coracana subsp. coracana</name>
    <dbReference type="NCBI Taxonomy" id="191504"/>
    <lineage>
        <taxon>Eukaryota</taxon>
        <taxon>Viridiplantae</taxon>
        <taxon>Streptophyta</taxon>
        <taxon>Embryophyta</taxon>
        <taxon>Tracheophyta</taxon>
        <taxon>Spermatophyta</taxon>
        <taxon>Magnoliopsida</taxon>
        <taxon>Liliopsida</taxon>
        <taxon>Poales</taxon>
        <taxon>Poaceae</taxon>
        <taxon>PACMAD clade</taxon>
        <taxon>Chloridoideae</taxon>
        <taxon>Cynodonteae</taxon>
        <taxon>Eleusininae</taxon>
        <taxon>Eleusine</taxon>
    </lineage>
</organism>